<gene>
    <name evidence="4" type="ORF">AVEN_256442_1</name>
</gene>
<feature type="transmembrane region" description="Helical" evidence="2">
    <location>
        <begin position="153"/>
        <end position="172"/>
    </location>
</feature>
<proteinExistence type="predicted"/>
<keyword evidence="2" id="KW-0472">Membrane</keyword>
<dbReference type="InterPro" id="IPR050468">
    <property type="entry name" value="Cuticle_Struct_Prot"/>
</dbReference>
<name>A0A4Y2LQR0_ARAVE</name>
<sequence length="381" mass="42359">MALLIVRILPVFLAAFQAYVSNENESKFWSLGYKHEEQKYRMIVTFIGEYIHYNVFFEFLCITALSYCLLITQYVAYLSQFNARLRNMNFNVLSQKGFEVLSDYNSLEDNIQLLKQTLSTALFLILLSCSLNTYGALAFYLRQNITPFLIVEYAMHVFIGSVVIFSLIIYSSKIPEAIQQIKETAGFLIENYQFSILSRGKAAFFLDRLEKKNIFILAALAVTTFASLHHEPIHHPQPFKFGYSVKDKHGEKHREEVGDGKNVKGSYGFTDDRGIHRQVNYVADHAGFRAQVKTNEPGTANQNPAAVHIISDAPYGHGGYAGAAGLGYAGAAGLGYAGATGLGYAGVGGAGLGYSGLEGYGGHGRLRRSWLWRLWSRGYGG</sequence>
<dbReference type="Proteomes" id="UP000499080">
    <property type="component" value="Unassembled WGS sequence"/>
</dbReference>
<evidence type="ECO:0000256" key="2">
    <source>
        <dbReference type="SAM" id="Phobius"/>
    </source>
</evidence>
<evidence type="ECO:0008006" key="6">
    <source>
        <dbReference type="Google" id="ProtNLM"/>
    </source>
</evidence>
<keyword evidence="1" id="KW-0193">Cuticle</keyword>
<evidence type="ECO:0000256" key="1">
    <source>
        <dbReference type="PROSITE-ProRule" id="PRU00497"/>
    </source>
</evidence>
<evidence type="ECO:0000313" key="4">
    <source>
        <dbReference type="EMBL" id="GBN16410.1"/>
    </source>
</evidence>
<evidence type="ECO:0000256" key="3">
    <source>
        <dbReference type="SAM" id="SignalP"/>
    </source>
</evidence>
<protein>
    <recommendedName>
        <fullName evidence="6">Cuticle protein 16.8</fullName>
    </recommendedName>
</protein>
<organism evidence="4 5">
    <name type="scientific">Araneus ventricosus</name>
    <name type="common">Orbweaver spider</name>
    <name type="synonym">Epeira ventricosa</name>
    <dbReference type="NCBI Taxonomy" id="182803"/>
    <lineage>
        <taxon>Eukaryota</taxon>
        <taxon>Metazoa</taxon>
        <taxon>Ecdysozoa</taxon>
        <taxon>Arthropoda</taxon>
        <taxon>Chelicerata</taxon>
        <taxon>Arachnida</taxon>
        <taxon>Araneae</taxon>
        <taxon>Araneomorphae</taxon>
        <taxon>Entelegynae</taxon>
        <taxon>Araneoidea</taxon>
        <taxon>Araneidae</taxon>
        <taxon>Araneus</taxon>
    </lineage>
</organism>
<comment type="caution">
    <text evidence="4">The sequence shown here is derived from an EMBL/GenBank/DDBJ whole genome shotgun (WGS) entry which is preliminary data.</text>
</comment>
<reference evidence="4 5" key="1">
    <citation type="journal article" date="2019" name="Sci. Rep.">
        <title>Orb-weaving spider Araneus ventricosus genome elucidates the spidroin gene catalogue.</title>
        <authorList>
            <person name="Kono N."/>
            <person name="Nakamura H."/>
            <person name="Ohtoshi R."/>
            <person name="Moran D.A.P."/>
            <person name="Shinohara A."/>
            <person name="Yoshida Y."/>
            <person name="Fujiwara M."/>
            <person name="Mori M."/>
            <person name="Tomita M."/>
            <person name="Arakawa K."/>
        </authorList>
    </citation>
    <scope>NUCLEOTIDE SEQUENCE [LARGE SCALE GENOMIC DNA]</scope>
</reference>
<dbReference type="EMBL" id="BGPR01006147">
    <property type="protein sequence ID" value="GBN16410.1"/>
    <property type="molecule type" value="Genomic_DNA"/>
</dbReference>
<feature type="transmembrane region" description="Helical" evidence="2">
    <location>
        <begin position="55"/>
        <end position="78"/>
    </location>
</feature>
<dbReference type="InterPro" id="IPR000618">
    <property type="entry name" value="Insect_cuticle"/>
</dbReference>
<dbReference type="GO" id="GO:0062129">
    <property type="term" value="C:chitin-based extracellular matrix"/>
    <property type="evidence" value="ECO:0007669"/>
    <property type="project" value="TreeGrafter"/>
</dbReference>
<feature type="chain" id="PRO_5021284201" description="Cuticle protein 16.8" evidence="3">
    <location>
        <begin position="19"/>
        <end position="381"/>
    </location>
</feature>
<feature type="signal peptide" evidence="3">
    <location>
        <begin position="1"/>
        <end position="18"/>
    </location>
</feature>
<dbReference type="PANTHER" id="PTHR10380">
    <property type="entry name" value="CUTICLE PROTEIN"/>
    <property type="match status" value="1"/>
</dbReference>
<keyword evidence="5" id="KW-1185">Reference proteome</keyword>
<dbReference type="Pfam" id="PF00379">
    <property type="entry name" value="Chitin_bind_4"/>
    <property type="match status" value="1"/>
</dbReference>
<dbReference type="AlphaFoldDB" id="A0A4Y2LQR0"/>
<dbReference type="GO" id="GO:0008010">
    <property type="term" value="F:structural constituent of chitin-based larval cuticle"/>
    <property type="evidence" value="ECO:0007669"/>
    <property type="project" value="TreeGrafter"/>
</dbReference>
<feature type="transmembrane region" description="Helical" evidence="2">
    <location>
        <begin position="121"/>
        <end position="141"/>
    </location>
</feature>
<keyword evidence="3" id="KW-0732">Signal</keyword>
<evidence type="ECO:0000313" key="5">
    <source>
        <dbReference type="Proteomes" id="UP000499080"/>
    </source>
</evidence>
<keyword evidence="2" id="KW-1133">Transmembrane helix</keyword>
<dbReference type="PROSITE" id="PS51155">
    <property type="entry name" value="CHIT_BIND_RR_2"/>
    <property type="match status" value="1"/>
</dbReference>
<accession>A0A4Y2LQR0</accession>
<keyword evidence="2" id="KW-0812">Transmembrane</keyword>